<dbReference type="AlphaFoldDB" id="A0A1E3J1A1"/>
<organism evidence="2 3">
    <name type="scientific">Cryptococcus wingfieldii CBS 7118</name>
    <dbReference type="NCBI Taxonomy" id="1295528"/>
    <lineage>
        <taxon>Eukaryota</taxon>
        <taxon>Fungi</taxon>
        <taxon>Dikarya</taxon>
        <taxon>Basidiomycota</taxon>
        <taxon>Agaricomycotina</taxon>
        <taxon>Tremellomycetes</taxon>
        <taxon>Tremellales</taxon>
        <taxon>Cryptococcaceae</taxon>
        <taxon>Cryptococcus</taxon>
    </lineage>
</organism>
<proteinExistence type="predicted"/>
<name>A0A1E3J1A1_9TREE</name>
<sequence>MYLISDRVHFTSPLVPKSARGETDERGEADSRNQVEDGHDNRPDFLKDPSYISVMNWVQSNARHLSQQSVKDLFTVLSCAGFDPSVFGQVSVKQLYRALDKKVSNDYDDGPMMDNDGSPIPPNPPPRNLVKTESHTRKRKRRERRKQKQDREEKEKEKRRRMWSRLEARFGGHYGVLGH</sequence>
<comment type="caution">
    <text evidence="2">The sequence shown here is derived from an EMBL/GenBank/DDBJ whole genome shotgun (WGS) entry which is preliminary data.</text>
</comment>
<feature type="compositionally biased region" description="Basic and acidic residues" evidence="1">
    <location>
        <begin position="19"/>
        <end position="46"/>
    </location>
</feature>
<gene>
    <name evidence="2" type="ORF">L198_04787</name>
</gene>
<dbReference type="RefSeq" id="XP_019030926.1">
    <property type="nucleotide sequence ID" value="XM_019176894.1"/>
</dbReference>
<feature type="compositionally biased region" description="Basic residues" evidence="1">
    <location>
        <begin position="136"/>
        <end position="148"/>
    </location>
</feature>
<evidence type="ECO:0000313" key="2">
    <source>
        <dbReference type="EMBL" id="ODN94647.1"/>
    </source>
</evidence>
<keyword evidence="3" id="KW-1185">Reference proteome</keyword>
<reference evidence="2 3" key="1">
    <citation type="submission" date="2016-06" db="EMBL/GenBank/DDBJ databases">
        <title>Evolution of pathogenesis and genome organization in the Tremellales.</title>
        <authorList>
            <person name="Cuomo C."/>
            <person name="Litvintseva A."/>
            <person name="Heitman J."/>
            <person name="Chen Y."/>
            <person name="Sun S."/>
            <person name="Springer D."/>
            <person name="Dromer F."/>
            <person name="Young S."/>
            <person name="Zeng Q."/>
            <person name="Chapman S."/>
            <person name="Gujja S."/>
            <person name="Saif S."/>
            <person name="Birren B."/>
        </authorList>
    </citation>
    <scope>NUCLEOTIDE SEQUENCE [LARGE SCALE GENOMIC DNA]</scope>
    <source>
        <strain evidence="2 3">CBS 7118</strain>
    </source>
</reference>
<evidence type="ECO:0000256" key="1">
    <source>
        <dbReference type="SAM" id="MobiDB-lite"/>
    </source>
</evidence>
<feature type="region of interest" description="Disordered" evidence="1">
    <location>
        <begin position="106"/>
        <end position="164"/>
    </location>
</feature>
<dbReference type="Proteomes" id="UP000094819">
    <property type="component" value="Unassembled WGS sequence"/>
</dbReference>
<evidence type="ECO:0000313" key="3">
    <source>
        <dbReference type="Proteomes" id="UP000094819"/>
    </source>
</evidence>
<accession>A0A1E3J1A1</accession>
<dbReference type="GeneID" id="30194000"/>
<feature type="region of interest" description="Disordered" evidence="1">
    <location>
        <begin position="14"/>
        <end position="46"/>
    </location>
</feature>
<protein>
    <submittedName>
        <fullName evidence="2">Uncharacterized protein</fullName>
    </submittedName>
</protein>
<dbReference type="EMBL" id="AWGH01000014">
    <property type="protein sequence ID" value="ODN94647.1"/>
    <property type="molecule type" value="Genomic_DNA"/>
</dbReference>